<keyword evidence="1" id="KW-1133">Transmembrane helix</keyword>
<keyword evidence="1" id="KW-0812">Transmembrane</keyword>
<protein>
    <submittedName>
        <fullName evidence="2">Uncharacterized protein</fullName>
    </submittedName>
</protein>
<evidence type="ECO:0000313" key="2">
    <source>
        <dbReference type="EMBL" id="MBE4909871.1"/>
    </source>
</evidence>
<feature type="transmembrane region" description="Helical" evidence="1">
    <location>
        <begin position="56"/>
        <end position="73"/>
    </location>
</feature>
<comment type="caution">
    <text evidence="2">The sequence shown here is derived from an EMBL/GenBank/DDBJ whole genome shotgun (WGS) entry which is preliminary data.</text>
</comment>
<keyword evidence="3" id="KW-1185">Reference proteome</keyword>
<gene>
    <name evidence="2" type="ORF">IMZ08_17690</name>
</gene>
<reference evidence="2 3" key="1">
    <citation type="submission" date="2020-10" db="EMBL/GenBank/DDBJ databases">
        <title>Bacillus sp. HD4P25, an endophyte from a halophyte.</title>
        <authorList>
            <person name="Sun J.-Q."/>
        </authorList>
    </citation>
    <scope>NUCLEOTIDE SEQUENCE [LARGE SCALE GENOMIC DNA]</scope>
    <source>
        <strain evidence="2 3">YIM 93174</strain>
    </source>
</reference>
<accession>A0ABR9QN86</accession>
<feature type="transmembrane region" description="Helical" evidence="1">
    <location>
        <begin position="12"/>
        <end position="36"/>
    </location>
</feature>
<name>A0ABR9QN86_9BACI</name>
<sequence>MVKFKRKPFNLLLFFGDLLAMLLLFFYIFVFHLLSFGSFMLDSSQDERIAWNLTEWIQPTIFVGTLTYIYIKYLKGKEKYKKVKIYTLIMGFSISFVFNVIWILLHFDNENSNYLYVQLSVLGVTLLLIFYADSVRKKLLSKEGV</sequence>
<evidence type="ECO:0000256" key="1">
    <source>
        <dbReference type="SAM" id="Phobius"/>
    </source>
</evidence>
<dbReference type="EMBL" id="JADCLJ010000024">
    <property type="protein sequence ID" value="MBE4909871.1"/>
    <property type="molecule type" value="Genomic_DNA"/>
</dbReference>
<keyword evidence="1" id="KW-0472">Membrane</keyword>
<dbReference type="Proteomes" id="UP001516662">
    <property type="component" value="Unassembled WGS sequence"/>
</dbReference>
<proteinExistence type="predicted"/>
<feature type="transmembrane region" description="Helical" evidence="1">
    <location>
        <begin position="85"/>
        <end position="107"/>
    </location>
</feature>
<organism evidence="2 3">
    <name type="scientific">Litchfieldia luteola</name>
    <dbReference type="NCBI Taxonomy" id="682179"/>
    <lineage>
        <taxon>Bacteria</taxon>
        <taxon>Bacillati</taxon>
        <taxon>Bacillota</taxon>
        <taxon>Bacilli</taxon>
        <taxon>Bacillales</taxon>
        <taxon>Bacillaceae</taxon>
        <taxon>Litchfieldia</taxon>
    </lineage>
</organism>
<feature type="transmembrane region" description="Helical" evidence="1">
    <location>
        <begin position="113"/>
        <end position="132"/>
    </location>
</feature>
<evidence type="ECO:0000313" key="3">
    <source>
        <dbReference type="Proteomes" id="UP001516662"/>
    </source>
</evidence>